<dbReference type="InterPro" id="IPR001757">
    <property type="entry name" value="P_typ_ATPase"/>
</dbReference>
<feature type="transmembrane region" description="Helical" evidence="14">
    <location>
        <begin position="575"/>
        <end position="594"/>
    </location>
</feature>
<keyword evidence="9" id="KW-0460">Magnesium</keyword>
<dbReference type="InterPro" id="IPR008250">
    <property type="entry name" value="ATPase_P-typ_transduc_dom_A_sf"/>
</dbReference>
<sequence length="642" mass="69691">MKVIHWLKKNPKMLKTLLCLSLIIIGFVVQSYLPNVGTLVLILAFIVGGYDSAKEGFLDLVENHHLNVDILMFLAAIGAGIIGYWLEGAILIFIFSLSNSLEELAMEKSKNAISALMSLTPDVARKLETDGTVIEVATDSLKIGDIVQVRKGEAVPIDGTLTSDFALVDESMVTGEPISVEKYQGDSLIGGTINLESQITMTVTVENKDTLFAKIVSLVEEAHENKSKTASFIEGLEDNYVKAVLLLVPIFILASHFIFGWEWLDSFYRGMILLTVASPCALVASSTPATLSAISRAAQSGLIVKGGDIIDRMGDISVVVMDKTGTLTKGLPSVVHTEILSEEILVNQVVKTVEATSTHPISSALLEYTKTVEILSLDDLEDVTGKGFKASYQGDVWRIGKKSFILEAIEELPKELAKTIEKEEKEGKTLVFVSCNQELMGFYSLFDEIKEESRLAISQLQAMGIKTIMLTGDNEKTAQHIASLLGIDHVIANCLPQDKTAAIKTLKEKHHGVAMVGDGINDAPALALADVSYAIGAGSDIAIESADSVIMDDLTRLPFSIALSRKMKTVIKENIIFALSVILILILANVFQLVTLPLGVVGHEGSTILVILNGLRLLRTTPFLATFKVKGYNVKKPEREFV</sequence>
<dbReference type="SFLD" id="SFLDS00003">
    <property type="entry name" value="Haloacid_Dehalogenase"/>
    <property type="match status" value="1"/>
</dbReference>
<dbReference type="PROSITE" id="PS00154">
    <property type="entry name" value="ATPASE_E1_E2"/>
    <property type="match status" value="1"/>
</dbReference>
<keyword evidence="4 14" id="KW-0812">Transmembrane</keyword>
<evidence type="ECO:0000256" key="5">
    <source>
        <dbReference type="ARBA" id="ARBA00022723"/>
    </source>
</evidence>
<feature type="transmembrane region" description="Helical" evidence="14">
    <location>
        <begin position="70"/>
        <end position="97"/>
    </location>
</feature>
<dbReference type="AlphaFoldDB" id="A0A934P8E7"/>
<dbReference type="InterPro" id="IPR036412">
    <property type="entry name" value="HAD-like_sf"/>
</dbReference>
<evidence type="ECO:0000256" key="12">
    <source>
        <dbReference type="ARBA" id="ARBA00023008"/>
    </source>
</evidence>
<dbReference type="Gene3D" id="2.70.150.10">
    <property type="entry name" value="Calcium-transporting ATPase, cytoplasmic transduction domain A"/>
    <property type="match status" value="1"/>
</dbReference>
<dbReference type="InterPro" id="IPR051949">
    <property type="entry name" value="Cation_Transport_ATPase"/>
</dbReference>
<dbReference type="CDD" id="cd07551">
    <property type="entry name" value="P-type_ATPase_HM_ZosA_PfeT-like"/>
    <property type="match status" value="1"/>
</dbReference>
<dbReference type="InterPro" id="IPR023298">
    <property type="entry name" value="ATPase_P-typ_TM_dom_sf"/>
</dbReference>
<keyword evidence="7" id="KW-0813">Transport</keyword>
<dbReference type="RefSeq" id="WP_199566953.1">
    <property type="nucleotide sequence ID" value="NZ_JAENBP010000001.1"/>
</dbReference>
<dbReference type="PANTHER" id="PTHR43079:SF1">
    <property type="entry name" value="CADMIUM_ZINC-TRANSPORTING ATPASE HMA1, CHLOROPLASTIC-RELATED"/>
    <property type="match status" value="1"/>
</dbReference>
<gene>
    <name evidence="16" type="primary">cadA</name>
    <name evidence="16" type="ORF">JHK64_00050</name>
</gene>
<keyword evidence="12" id="KW-0186">Copper</keyword>
<evidence type="ECO:0000313" key="17">
    <source>
        <dbReference type="Proteomes" id="UP000644875"/>
    </source>
</evidence>
<proteinExistence type="inferred from homology"/>
<dbReference type="SFLD" id="SFLDF00027">
    <property type="entry name" value="p-type_atpase"/>
    <property type="match status" value="1"/>
</dbReference>
<dbReference type="Gene3D" id="3.40.1110.10">
    <property type="entry name" value="Calcium-transporting ATPase, cytoplasmic domain N"/>
    <property type="match status" value="1"/>
</dbReference>
<dbReference type="Pfam" id="PF00122">
    <property type="entry name" value="E1-E2_ATPase"/>
    <property type="match status" value="1"/>
</dbReference>
<dbReference type="EMBL" id="JAENBP010000001">
    <property type="protein sequence ID" value="MBJ8349018.1"/>
    <property type="molecule type" value="Genomic_DNA"/>
</dbReference>
<accession>A0A934P8E7</accession>
<keyword evidence="3 14" id="KW-1003">Cell membrane</keyword>
<evidence type="ECO:0000256" key="2">
    <source>
        <dbReference type="ARBA" id="ARBA00006024"/>
    </source>
</evidence>
<evidence type="ECO:0000259" key="15">
    <source>
        <dbReference type="Pfam" id="PF00122"/>
    </source>
</evidence>
<evidence type="ECO:0000256" key="3">
    <source>
        <dbReference type="ARBA" id="ARBA00022475"/>
    </source>
</evidence>
<evidence type="ECO:0000256" key="4">
    <source>
        <dbReference type="ARBA" id="ARBA00022692"/>
    </source>
</evidence>
<dbReference type="NCBIfam" id="TIGR01525">
    <property type="entry name" value="ATPase-IB_hvy"/>
    <property type="match status" value="1"/>
</dbReference>
<evidence type="ECO:0000256" key="11">
    <source>
        <dbReference type="ARBA" id="ARBA00022989"/>
    </source>
</evidence>
<comment type="similarity">
    <text evidence="2 14">Belongs to the cation transport ATPase (P-type) (TC 3.A.3) family. Type IB subfamily.</text>
</comment>
<dbReference type="FunFam" id="2.70.150.10:FF:000020">
    <property type="entry name" value="Copper-exporting P-type ATPase A"/>
    <property type="match status" value="1"/>
</dbReference>
<dbReference type="Pfam" id="PF00702">
    <property type="entry name" value="Hydrolase"/>
    <property type="match status" value="1"/>
</dbReference>
<dbReference type="InterPro" id="IPR018303">
    <property type="entry name" value="ATPase_P-typ_P_site"/>
</dbReference>
<feature type="domain" description="P-type ATPase A" evidence="15">
    <location>
        <begin position="119"/>
        <end position="220"/>
    </location>
</feature>
<evidence type="ECO:0000256" key="6">
    <source>
        <dbReference type="ARBA" id="ARBA00022741"/>
    </source>
</evidence>
<keyword evidence="11 14" id="KW-1133">Transmembrane helix</keyword>
<dbReference type="GO" id="GO:0046872">
    <property type="term" value="F:metal ion binding"/>
    <property type="evidence" value="ECO:0007669"/>
    <property type="project" value="UniProtKB-KW"/>
</dbReference>
<evidence type="ECO:0000256" key="1">
    <source>
        <dbReference type="ARBA" id="ARBA00004651"/>
    </source>
</evidence>
<dbReference type="InterPro" id="IPR059000">
    <property type="entry name" value="ATPase_P-type_domA"/>
</dbReference>
<keyword evidence="10" id="KW-1278">Translocase</keyword>
<dbReference type="NCBIfam" id="TIGR01494">
    <property type="entry name" value="ATPase_P-type"/>
    <property type="match status" value="1"/>
</dbReference>
<dbReference type="GO" id="GO:0019829">
    <property type="term" value="F:ATPase-coupled monoatomic cation transmembrane transporter activity"/>
    <property type="evidence" value="ECO:0007669"/>
    <property type="project" value="InterPro"/>
</dbReference>
<dbReference type="GO" id="GO:0005524">
    <property type="term" value="F:ATP binding"/>
    <property type="evidence" value="ECO:0007669"/>
    <property type="project" value="UniProtKB-UniRule"/>
</dbReference>
<dbReference type="NCBIfam" id="TIGR01512">
    <property type="entry name" value="ATPase-IB2_Cd"/>
    <property type="match status" value="1"/>
</dbReference>
<dbReference type="InterPro" id="IPR023214">
    <property type="entry name" value="HAD_sf"/>
</dbReference>
<dbReference type="SUPFAM" id="SSF56784">
    <property type="entry name" value="HAD-like"/>
    <property type="match status" value="1"/>
</dbReference>
<keyword evidence="17" id="KW-1185">Reference proteome</keyword>
<dbReference type="SUPFAM" id="SSF81653">
    <property type="entry name" value="Calcium ATPase, transduction domain A"/>
    <property type="match status" value="1"/>
</dbReference>
<feature type="transmembrane region" description="Helical" evidence="14">
    <location>
        <begin position="20"/>
        <end position="50"/>
    </location>
</feature>
<dbReference type="PRINTS" id="PR00119">
    <property type="entry name" value="CATATPASE"/>
</dbReference>
<dbReference type="SUPFAM" id="SSF81665">
    <property type="entry name" value="Calcium ATPase, transmembrane domain M"/>
    <property type="match status" value="1"/>
</dbReference>
<dbReference type="InterPro" id="IPR044492">
    <property type="entry name" value="P_typ_ATPase_HD_dom"/>
</dbReference>
<keyword evidence="7" id="KW-0187">Copper transport</keyword>
<dbReference type="InterPro" id="IPR023299">
    <property type="entry name" value="ATPase_P-typ_cyto_dom_N"/>
</dbReference>
<dbReference type="GO" id="GO:0005886">
    <property type="term" value="C:plasma membrane"/>
    <property type="evidence" value="ECO:0007669"/>
    <property type="project" value="UniProtKB-SubCell"/>
</dbReference>
<dbReference type="GO" id="GO:0016887">
    <property type="term" value="F:ATP hydrolysis activity"/>
    <property type="evidence" value="ECO:0007669"/>
    <property type="project" value="InterPro"/>
</dbReference>
<evidence type="ECO:0000256" key="7">
    <source>
        <dbReference type="ARBA" id="ARBA00022796"/>
    </source>
</evidence>
<comment type="caution">
    <text evidence="16">The sequence shown here is derived from an EMBL/GenBank/DDBJ whole genome shotgun (WGS) entry which is preliminary data.</text>
</comment>
<evidence type="ECO:0000256" key="9">
    <source>
        <dbReference type="ARBA" id="ARBA00022842"/>
    </source>
</evidence>
<keyword evidence="8 14" id="KW-0067">ATP-binding</keyword>
<feature type="transmembrane region" description="Helical" evidence="14">
    <location>
        <begin position="240"/>
        <end position="261"/>
    </location>
</feature>
<dbReference type="InterPro" id="IPR027256">
    <property type="entry name" value="P-typ_ATPase_IB"/>
</dbReference>
<evidence type="ECO:0000256" key="8">
    <source>
        <dbReference type="ARBA" id="ARBA00022840"/>
    </source>
</evidence>
<keyword evidence="7" id="KW-0406">Ion transport</keyword>
<evidence type="ECO:0000313" key="16">
    <source>
        <dbReference type="EMBL" id="MBJ8349018.1"/>
    </source>
</evidence>
<dbReference type="Proteomes" id="UP000644875">
    <property type="component" value="Unassembled WGS sequence"/>
</dbReference>
<evidence type="ECO:0000256" key="14">
    <source>
        <dbReference type="RuleBase" id="RU362081"/>
    </source>
</evidence>
<keyword evidence="13 14" id="KW-0472">Membrane</keyword>
<dbReference type="PANTHER" id="PTHR43079">
    <property type="entry name" value="PROBABLE CADMIUM/ZINC-TRANSPORTING ATPASE HMA1"/>
    <property type="match status" value="1"/>
</dbReference>
<feature type="transmembrane region" description="Helical" evidence="14">
    <location>
        <begin position="267"/>
        <end position="286"/>
    </location>
</feature>
<dbReference type="GO" id="GO:0006825">
    <property type="term" value="P:copper ion transport"/>
    <property type="evidence" value="ECO:0007669"/>
    <property type="project" value="UniProtKB-KW"/>
</dbReference>
<name>A0A934P8E7_9STRE</name>
<dbReference type="Gene3D" id="3.40.50.1000">
    <property type="entry name" value="HAD superfamily/HAD-like"/>
    <property type="match status" value="1"/>
</dbReference>
<protein>
    <submittedName>
        <fullName evidence="16">Cadmium-translocating P-type ATPase</fullName>
    </submittedName>
</protein>
<organism evidence="16 17">
    <name type="scientific">Streptococcus zalophi</name>
    <dbReference type="NCBI Taxonomy" id="640031"/>
    <lineage>
        <taxon>Bacteria</taxon>
        <taxon>Bacillati</taxon>
        <taxon>Bacillota</taxon>
        <taxon>Bacilli</taxon>
        <taxon>Lactobacillales</taxon>
        <taxon>Streptococcaceae</taxon>
        <taxon>Streptococcus</taxon>
    </lineage>
</organism>
<reference evidence="16 17" key="1">
    <citation type="journal article" date="2021" name="Int. J. Syst. Evol. Microbiol.">
        <title>Streptococcus vicugnae sp. nov., isolated from faeces of alpacas (Vicugna pacos) and cattle (Bos taurus), Streptococcus zalophi sp. nov., and Streptococcus pacificus sp. nov., isolated from respiratory tract of California sea lions (Zalophus californianus).</title>
        <authorList>
            <person name="Volokhov D.V."/>
            <person name="Zagorodnyaya T.A."/>
            <person name="Shen Z."/>
            <person name="Blom J."/>
            <person name="Furtak V.A."/>
            <person name="Eisenberg T."/>
            <person name="Fan P."/>
            <person name="Jeong K.C."/>
            <person name="Gao Y."/>
            <person name="Zhang S."/>
            <person name="Amselle M."/>
        </authorList>
    </citation>
    <scope>NUCLEOTIDE SEQUENCE [LARGE SCALE GENOMIC DNA]</scope>
    <source>
        <strain evidence="17">CSL7508-lung</strain>
    </source>
</reference>
<keyword evidence="6 14" id="KW-0547">Nucleotide-binding</keyword>
<evidence type="ECO:0000256" key="13">
    <source>
        <dbReference type="ARBA" id="ARBA00023136"/>
    </source>
</evidence>
<comment type="subcellular location">
    <subcellularLocation>
        <location evidence="1">Cell membrane</location>
        <topology evidence="1">Multi-pass membrane protein</topology>
    </subcellularLocation>
</comment>
<keyword evidence="5 14" id="KW-0479">Metal-binding</keyword>
<dbReference type="SFLD" id="SFLDG00002">
    <property type="entry name" value="C1.7:_P-type_atpase_like"/>
    <property type="match status" value="1"/>
</dbReference>
<evidence type="ECO:0000256" key="10">
    <source>
        <dbReference type="ARBA" id="ARBA00022967"/>
    </source>
</evidence>